<sequence>MSRKPAATKSSSKEKEPSPPSTFHETTVLADTTNISGIHNVYVGANTVIHPRVNILTYSAPVRIGRHCLISDLSTIGICTPTFNPKNKRASHAVIIDSHVIIEPGCVVEGCVGEGTILEAGAKVGRGASVGSYCRVAARGVVAEGEFVGDGEVVLGGGLGKRTEAFTEFGRDLRFLIGVRRGECEMALLKKSGRTITIVDGLTDEDKS</sequence>
<feature type="compositionally biased region" description="Low complexity" evidence="7">
    <location>
        <begin position="1"/>
        <end position="10"/>
    </location>
</feature>
<reference evidence="8" key="1">
    <citation type="submission" date="2021-03" db="EMBL/GenBank/DDBJ databases">
        <title>Comparative genomics and phylogenomic investigation of the class Geoglossomycetes provide insights into ecological specialization and systematics.</title>
        <authorList>
            <person name="Melie T."/>
            <person name="Pirro S."/>
            <person name="Miller A.N."/>
            <person name="Quandt A."/>
        </authorList>
    </citation>
    <scope>NUCLEOTIDE SEQUENCE</scope>
    <source>
        <strain evidence="8">GBOQ0MN5Z8</strain>
    </source>
</reference>
<proteinExistence type="inferred from homology"/>
<keyword evidence="5" id="KW-0206">Cytoskeleton</keyword>
<evidence type="ECO:0000313" key="9">
    <source>
        <dbReference type="Proteomes" id="UP000698800"/>
    </source>
</evidence>
<gene>
    <name evidence="8" type="ORF">FGG08_001314</name>
</gene>
<dbReference type="GO" id="GO:0007052">
    <property type="term" value="P:mitotic spindle organization"/>
    <property type="evidence" value="ECO:0007669"/>
    <property type="project" value="TreeGrafter"/>
</dbReference>
<dbReference type="PANTHER" id="PTHR13072">
    <property type="entry name" value="DYNACTIN 6"/>
    <property type="match status" value="1"/>
</dbReference>
<dbReference type="GO" id="GO:0070840">
    <property type="term" value="F:dynein complex binding"/>
    <property type="evidence" value="ECO:0007669"/>
    <property type="project" value="TreeGrafter"/>
</dbReference>
<comment type="similarity">
    <text evidence="2">Belongs to the dynactin subunits 5/6 family. Dynactin subunit 6 subfamily.</text>
</comment>
<evidence type="ECO:0000256" key="6">
    <source>
        <dbReference type="ARBA" id="ARBA00034687"/>
    </source>
</evidence>
<comment type="function">
    <text evidence="6">Part of the dynactin complex that activates the molecular motor dynein for ultra-processive transport along microtubules.</text>
</comment>
<organism evidence="8 9">
    <name type="scientific">Glutinoglossum americanum</name>
    <dbReference type="NCBI Taxonomy" id="1670608"/>
    <lineage>
        <taxon>Eukaryota</taxon>
        <taxon>Fungi</taxon>
        <taxon>Dikarya</taxon>
        <taxon>Ascomycota</taxon>
        <taxon>Pezizomycotina</taxon>
        <taxon>Geoglossomycetes</taxon>
        <taxon>Geoglossales</taxon>
        <taxon>Geoglossaceae</taxon>
        <taxon>Glutinoglossum</taxon>
    </lineage>
</organism>
<keyword evidence="9" id="KW-1185">Reference proteome</keyword>
<evidence type="ECO:0000313" key="8">
    <source>
        <dbReference type="EMBL" id="KAH0544542.1"/>
    </source>
</evidence>
<accession>A0A9P8L6B2</accession>
<evidence type="ECO:0000256" key="1">
    <source>
        <dbReference type="ARBA" id="ARBA00004245"/>
    </source>
</evidence>
<protein>
    <recommendedName>
        <fullName evidence="3">Dynactin subunit 6</fullName>
    </recommendedName>
</protein>
<dbReference type="GO" id="GO:0005869">
    <property type="term" value="C:dynactin complex"/>
    <property type="evidence" value="ECO:0007669"/>
    <property type="project" value="InterPro"/>
</dbReference>
<dbReference type="InterPro" id="IPR011004">
    <property type="entry name" value="Trimer_LpxA-like_sf"/>
</dbReference>
<dbReference type="AlphaFoldDB" id="A0A9P8L6B2"/>
<dbReference type="Gene3D" id="2.160.10.10">
    <property type="entry name" value="Hexapeptide repeat proteins"/>
    <property type="match status" value="1"/>
</dbReference>
<keyword evidence="4" id="KW-0963">Cytoplasm</keyword>
<evidence type="ECO:0000256" key="5">
    <source>
        <dbReference type="ARBA" id="ARBA00023212"/>
    </source>
</evidence>
<dbReference type="PANTHER" id="PTHR13072:SF0">
    <property type="entry name" value="DYNACTIN SUBUNIT 6"/>
    <property type="match status" value="1"/>
</dbReference>
<dbReference type="OrthoDB" id="2355at2759"/>
<evidence type="ECO:0000256" key="2">
    <source>
        <dbReference type="ARBA" id="ARBA00007719"/>
    </source>
</evidence>
<dbReference type="InterPro" id="IPR027777">
    <property type="entry name" value="DCTN6"/>
</dbReference>
<dbReference type="Proteomes" id="UP000698800">
    <property type="component" value="Unassembled WGS sequence"/>
</dbReference>
<evidence type="ECO:0000256" key="3">
    <source>
        <dbReference type="ARBA" id="ARBA00016573"/>
    </source>
</evidence>
<evidence type="ECO:0000256" key="4">
    <source>
        <dbReference type="ARBA" id="ARBA00022490"/>
    </source>
</evidence>
<dbReference type="EMBL" id="JAGHQL010000017">
    <property type="protein sequence ID" value="KAH0544542.1"/>
    <property type="molecule type" value="Genomic_DNA"/>
</dbReference>
<evidence type="ECO:0000256" key="7">
    <source>
        <dbReference type="SAM" id="MobiDB-lite"/>
    </source>
</evidence>
<name>A0A9P8L6B2_9PEZI</name>
<comment type="caution">
    <text evidence="8">The sequence shown here is derived from an EMBL/GenBank/DDBJ whole genome shotgun (WGS) entry which is preliminary data.</text>
</comment>
<feature type="region of interest" description="Disordered" evidence="7">
    <location>
        <begin position="1"/>
        <end position="24"/>
    </location>
</feature>
<dbReference type="SUPFAM" id="SSF51161">
    <property type="entry name" value="Trimeric LpxA-like enzymes"/>
    <property type="match status" value="1"/>
</dbReference>
<comment type="subcellular location">
    <subcellularLocation>
        <location evidence="1">Cytoplasm</location>
        <location evidence="1">Cytoskeleton</location>
    </subcellularLocation>
</comment>